<gene>
    <name evidence="1" type="ORF">N207_05250</name>
</gene>
<dbReference type="PATRIC" id="fig|1355531.3.peg.182"/>
<dbReference type="Proteomes" id="UP000015605">
    <property type="component" value="Unassembled WGS sequence"/>
</dbReference>
<name>T0GC11_HELPX</name>
<accession>T0GC11</accession>
<protein>
    <submittedName>
        <fullName evidence="1">Uncharacterized protein</fullName>
    </submittedName>
</protein>
<dbReference type="EMBL" id="AUSS01000005">
    <property type="protein sequence ID" value="EPZ93537.1"/>
    <property type="molecule type" value="Genomic_DNA"/>
</dbReference>
<evidence type="ECO:0000313" key="1">
    <source>
        <dbReference type="EMBL" id="EPZ93537.1"/>
    </source>
</evidence>
<comment type="caution">
    <text evidence="1">The sequence shown here is derived from an EMBL/GenBank/DDBJ whole genome shotgun (WGS) entry which is preliminary data.</text>
</comment>
<dbReference type="AlphaFoldDB" id="T0GC11"/>
<sequence>MLHYLKSVKKRFLRQIIKELDFSQAVVLNPTQTPHKRNKKHQKAQKF</sequence>
<organism evidence="1 2">
    <name type="scientific">Helicobacter pylori UM114</name>
    <dbReference type="NCBI Taxonomy" id="1355531"/>
    <lineage>
        <taxon>Bacteria</taxon>
        <taxon>Pseudomonadati</taxon>
        <taxon>Campylobacterota</taxon>
        <taxon>Epsilonproteobacteria</taxon>
        <taxon>Campylobacterales</taxon>
        <taxon>Helicobacteraceae</taxon>
        <taxon>Helicobacter</taxon>
    </lineage>
</organism>
<evidence type="ECO:0000313" key="2">
    <source>
        <dbReference type="Proteomes" id="UP000015605"/>
    </source>
</evidence>
<reference evidence="1 2" key="1">
    <citation type="journal article" date="2013" name="Genome Announc.">
        <title>Multiple genome sequences of Helicobacter pylori strains of diverse disease and antibiotic resistance backgrounds from Malaysia.</title>
        <authorList>
            <person name="Rehvathy V."/>
            <person name="Tan M.H."/>
            <person name="Gunaletchumy S.P."/>
            <person name="Teh X."/>
            <person name="Wang S."/>
            <person name="Baybayan P."/>
            <person name="Singh S."/>
            <person name="Ashby M."/>
            <person name="Kaakoush N.O."/>
            <person name="Mitchell H.M."/>
            <person name="Croft L.J."/>
            <person name="Goh K.L."/>
            <person name="Loke M.F."/>
            <person name="Vadivelu J."/>
        </authorList>
    </citation>
    <scope>NUCLEOTIDE SEQUENCE [LARGE SCALE GENOMIC DNA]</scope>
    <source>
        <strain evidence="1 2">UM114</strain>
    </source>
</reference>
<proteinExistence type="predicted"/>